<dbReference type="AlphaFoldDB" id="A0A6M0S3J3"/>
<proteinExistence type="predicted"/>
<dbReference type="Proteomes" id="UP000473574">
    <property type="component" value="Unassembled WGS sequence"/>
</dbReference>
<organism evidence="2 3">
    <name type="scientific">Adonisia turfae CCMR0082</name>
    <dbReference type="NCBI Taxonomy" id="2304604"/>
    <lineage>
        <taxon>Bacteria</taxon>
        <taxon>Bacillati</taxon>
        <taxon>Cyanobacteriota</taxon>
        <taxon>Adonisia</taxon>
        <taxon>Adonisia turfae</taxon>
    </lineage>
</organism>
<evidence type="ECO:0000313" key="3">
    <source>
        <dbReference type="Proteomes" id="UP000473574"/>
    </source>
</evidence>
<evidence type="ECO:0000259" key="1">
    <source>
        <dbReference type="Pfam" id="PF06114"/>
    </source>
</evidence>
<name>A0A6M0S3J3_9CYAN</name>
<dbReference type="InterPro" id="IPR010359">
    <property type="entry name" value="IrrE_HExxH"/>
</dbReference>
<dbReference type="EMBL" id="QZCE01000002">
    <property type="protein sequence ID" value="NEZ63074.1"/>
    <property type="molecule type" value="Genomic_DNA"/>
</dbReference>
<comment type="caution">
    <text evidence="2">The sequence shown here is derived from an EMBL/GenBank/DDBJ whole genome shotgun (WGS) entry which is preliminary data.</text>
</comment>
<dbReference type="Gene3D" id="1.10.10.2910">
    <property type="match status" value="1"/>
</dbReference>
<reference evidence="2 3" key="1">
    <citation type="journal article" date="2020" name="Microb. Ecol.">
        <title>Ecogenomics of the Marine Benthic Filamentous Cyanobacterium Adonisia.</title>
        <authorList>
            <person name="Walter J.M."/>
            <person name="Coutinho F.H."/>
            <person name="Leomil L."/>
            <person name="Hargreaves P.I."/>
            <person name="Campeao M.E."/>
            <person name="Vieira V.V."/>
            <person name="Silva B.S."/>
            <person name="Fistarol G.O."/>
            <person name="Salomon P.S."/>
            <person name="Sawabe T."/>
            <person name="Mino S."/>
            <person name="Hosokawa M."/>
            <person name="Miyashita H."/>
            <person name="Maruyama F."/>
            <person name="van Verk M.C."/>
            <person name="Dutilh B.E."/>
            <person name="Thompson C.C."/>
            <person name="Thompson F.L."/>
        </authorList>
    </citation>
    <scope>NUCLEOTIDE SEQUENCE [LARGE SCALE GENOMIC DNA]</scope>
    <source>
        <strain evidence="2 3">CCMR0082</strain>
    </source>
</reference>
<evidence type="ECO:0000313" key="2">
    <source>
        <dbReference type="EMBL" id="NEZ63074.1"/>
    </source>
</evidence>
<sequence>MTQNFDFYERDPSFLEIKAAFLDAVESFHKERGFTNDLFSITNELEISIHPLKPGISSEEGSAFTQVNGQKVILLKENLPESRKLFTAWHELSHHLFEYLRDGEFKAYLDDLLYGHPDWSTNCEEELCFESAALLLMPNHSVDDVISETGFSPLAIFQLSEKTGASYSAAIRRIVRRKNIDSNSIVMKPDGWILDSFSYGESRGKYNIIPRFKVENDHPLLTTPFQPLEVEKFSAPIPFKGGQRSWKSKCMAAIDQDLRKVIAFFVKSYPDNNQDQLSLPLF</sequence>
<dbReference type="Pfam" id="PF06114">
    <property type="entry name" value="Peptidase_M78"/>
    <property type="match status" value="1"/>
</dbReference>
<accession>A0A6M0S3J3</accession>
<feature type="domain" description="IrrE N-terminal-like" evidence="1">
    <location>
        <begin position="57"/>
        <end position="174"/>
    </location>
</feature>
<protein>
    <submittedName>
        <fullName evidence="2">ImmA/IrrE family metallo-endopeptidase</fullName>
    </submittedName>
</protein>
<gene>
    <name evidence="2" type="ORF">D0962_09820</name>
</gene>
<dbReference type="RefSeq" id="WP_163662184.1">
    <property type="nucleotide sequence ID" value="NZ_QZCE01000002.1"/>
</dbReference>